<name>A0AAV2P4R3_9HYME</name>
<keyword evidence="2" id="KW-1185">Reference proteome</keyword>
<dbReference type="AlphaFoldDB" id="A0AAV2P4R3"/>
<organism evidence="1 2">
    <name type="scientific">Lasius platythorax</name>
    <dbReference type="NCBI Taxonomy" id="488582"/>
    <lineage>
        <taxon>Eukaryota</taxon>
        <taxon>Metazoa</taxon>
        <taxon>Ecdysozoa</taxon>
        <taxon>Arthropoda</taxon>
        <taxon>Hexapoda</taxon>
        <taxon>Insecta</taxon>
        <taxon>Pterygota</taxon>
        <taxon>Neoptera</taxon>
        <taxon>Endopterygota</taxon>
        <taxon>Hymenoptera</taxon>
        <taxon>Apocrita</taxon>
        <taxon>Aculeata</taxon>
        <taxon>Formicoidea</taxon>
        <taxon>Formicidae</taxon>
        <taxon>Formicinae</taxon>
        <taxon>Lasius</taxon>
        <taxon>Lasius</taxon>
    </lineage>
</organism>
<accession>A0AAV2P4R3</accession>
<proteinExistence type="predicted"/>
<evidence type="ECO:0000313" key="1">
    <source>
        <dbReference type="EMBL" id="CAL1686608.1"/>
    </source>
</evidence>
<reference evidence="1" key="1">
    <citation type="submission" date="2024-04" db="EMBL/GenBank/DDBJ databases">
        <authorList>
            <consortium name="Molecular Ecology Group"/>
        </authorList>
    </citation>
    <scope>NUCLEOTIDE SEQUENCE</scope>
</reference>
<dbReference type="Proteomes" id="UP001497644">
    <property type="component" value="Chromosome 7"/>
</dbReference>
<gene>
    <name evidence="1" type="ORF">LPLAT_LOCUS11965</name>
</gene>
<evidence type="ECO:0000313" key="2">
    <source>
        <dbReference type="Proteomes" id="UP001497644"/>
    </source>
</evidence>
<dbReference type="EMBL" id="OZ034830">
    <property type="protein sequence ID" value="CAL1686608.1"/>
    <property type="molecule type" value="Genomic_DNA"/>
</dbReference>
<sequence length="112" mass="12446">MLDALEVSSTLCGADYEAFLLTQIVHDVLAGRGEASVNLRCTKFRKYAVWPVDHTRITKKRNALLIAPSSSRAGQTAATHFTRRTSNMEAPVLDRISSRPMRYGALKRARAL</sequence>
<protein>
    <submittedName>
        <fullName evidence="1">Uncharacterized protein</fullName>
    </submittedName>
</protein>